<sequence length="229" mass="26968">MFDFLKKQRKIILEDHVEHEVTVSNEQIDTKKMYIKEILETKKLPIVLLDPLWHSIRGQIVSDLIAKNERKLHDLLKEQGKLNNDYKDYNVVKQNFLKEILELSGALHTEDDVAKIAKLNKLHESTLGANQKLEDIEKRLQEVESEIEQINKEIIEEIVAVGYGYITLCKVQVQTLEREIDTLRQKVVEKTNEKKKNEHVLKGIYQYLHHVIGQQQIEVIDKELWDKKK</sequence>
<gene>
    <name evidence="1" type="ORF">CS063_13940</name>
</gene>
<comment type="caution">
    <text evidence="1">The sequence shown here is derived from an EMBL/GenBank/DDBJ whole genome shotgun (WGS) entry which is preliminary data.</text>
</comment>
<accession>A0AC61DB32</accession>
<dbReference type="Proteomes" id="UP000224460">
    <property type="component" value="Unassembled WGS sequence"/>
</dbReference>
<keyword evidence="2" id="KW-1185">Reference proteome</keyword>
<evidence type="ECO:0000313" key="2">
    <source>
        <dbReference type="Proteomes" id="UP000224460"/>
    </source>
</evidence>
<proteinExistence type="predicted"/>
<evidence type="ECO:0000313" key="1">
    <source>
        <dbReference type="EMBL" id="PHV69812.1"/>
    </source>
</evidence>
<reference evidence="1" key="1">
    <citation type="submission" date="2017-10" db="EMBL/GenBank/DDBJ databases">
        <title>Genome sequence of cellulolytic Lachnospiraceae bacterium XHS1971 isolated from hotspring sediment.</title>
        <authorList>
            <person name="Vasudevan G."/>
            <person name="Joshi A.J."/>
            <person name="Hivarkar S."/>
            <person name="Lanjekar V.B."/>
            <person name="Dhakephalkar P.K."/>
            <person name="Dagar S."/>
        </authorList>
    </citation>
    <scope>NUCLEOTIDE SEQUENCE</scope>
    <source>
        <strain evidence="1">XHS1971</strain>
    </source>
</reference>
<protein>
    <submittedName>
        <fullName evidence="1">Uncharacterized protein</fullName>
    </submittedName>
</protein>
<organism evidence="1 2">
    <name type="scientific">Sporanaerobium hydrogeniformans</name>
    <dbReference type="NCBI Taxonomy" id="3072179"/>
    <lineage>
        <taxon>Bacteria</taxon>
        <taxon>Bacillati</taxon>
        <taxon>Bacillota</taxon>
        <taxon>Clostridia</taxon>
        <taxon>Lachnospirales</taxon>
        <taxon>Lachnospiraceae</taxon>
        <taxon>Sporanaerobium</taxon>
    </lineage>
</organism>
<dbReference type="EMBL" id="PEDL01000018">
    <property type="protein sequence ID" value="PHV69812.1"/>
    <property type="molecule type" value="Genomic_DNA"/>
</dbReference>
<name>A0AC61DB32_9FIRM</name>